<sequence length="224" mass="26610">MENNILTHDPFNVKNVLDVFREEFNYIKNEGLVNDFICILKKVIFFDLTIKESNLQHKRYFNSIIYDSLNAIISICNSNERYSYFDLRSLIENSLRVILRLEDGDDMSITNLFSKFDESKLGNYQLIRNYYSSACDYVHNNIRADLPVTSSYVELKNSHLTEEKMLQRSRDLVQLISEITYIVLVVYDEEINHVFYRKSTSLKFLVSERIYRRLSELDTFKQEA</sequence>
<organism evidence="1 2">
    <name type="scientific">Desulfosporosinus fructosivorans</name>
    <dbReference type="NCBI Taxonomy" id="2018669"/>
    <lineage>
        <taxon>Bacteria</taxon>
        <taxon>Bacillati</taxon>
        <taxon>Bacillota</taxon>
        <taxon>Clostridia</taxon>
        <taxon>Eubacteriales</taxon>
        <taxon>Desulfitobacteriaceae</taxon>
        <taxon>Desulfosporosinus</taxon>
    </lineage>
</organism>
<dbReference type="EMBL" id="SPQQ01000006">
    <property type="protein sequence ID" value="TGE36903.1"/>
    <property type="molecule type" value="Genomic_DNA"/>
</dbReference>
<dbReference type="RefSeq" id="WP_135548997.1">
    <property type="nucleotide sequence ID" value="NZ_SPQQ01000006.1"/>
</dbReference>
<dbReference type="Proteomes" id="UP000298460">
    <property type="component" value="Unassembled WGS sequence"/>
</dbReference>
<accession>A0A4Z0R412</accession>
<evidence type="ECO:0000313" key="1">
    <source>
        <dbReference type="EMBL" id="TGE36903.1"/>
    </source>
</evidence>
<name>A0A4Z0R412_9FIRM</name>
<protein>
    <submittedName>
        <fullName evidence="1">Uncharacterized protein</fullName>
    </submittedName>
</protein>
<dbReference type="AlphaFoldDB" id="A0A4Z0R412"/>
<evidence type="ECO:0000313" key="2">
    <source>
        <dbReference type="Proteomes" id="UP000298460"/>
    </source>
</evidence>
<comment type="caution">
    <text evidence="1">The sequence shown here is derived from an EMBL/GenBank/DDBJ whole genome shotgun (WGS) entry which is preliminary data.</text>
</comment>
<proteinExistence type="predicted"/>
<keyword evidence="2" id="KW-1185">Reference proteome</keyword>
<reference evidence="1 2" key="1">
    <citation type="submission" date="2019-03" db="EMBL/GenBank/DDBJ databases">
        <title>Draft Genome Sequence of Desulfosporosinus fructosivorans Strain 63.6F, Isolated from Marine Sediment in the Baltic Sea.</title>
        <authorList>
            <person name="Hausmann B."/>
            <person name="Vandieken V."/>
            <person name="Pjevac P."/>
            <person name="Schreck K."/>
            <person name="Herbold C.W."/>
            <person name="Loy A."/>
        </authorList>
    </citation>
    <scope>NUCLEOTIDE SEQUENCE [LARGE SCALE GENOMIC DNA]</scope>
    <source>
        <strain evidence="1 2">63.6F</strain>
    </source>
</reference>
<gene>
    <name evidence="1" type="ORF">E4K67_17550</name>
</gene>
<dbReference type="OrthoDB" id="3035540at2"/>